<keyword evidence="2" id="KW-0378">Hydrolase</keyword>
<dbReference type="Gene3D" id="3.40.50.1110">
    <property type="entry name" value="SGNH hydrolase"/>
    <property type="match status" value="1"/>
</dbReference>
<dbReference type="InterPro" id="IPR005084">
    <property type="entry name" value="CBM6"/>
</dbReference>
<evidence type="ECO:0000259" key="3">
    <source>
        <dbReference type="PROSITE" id="PS51175"/>
    </source>
</evidence>
<evidence type="ECO:0000256" key="2">
    <source>
        <dbReference type="ARBA" id="ARBA00022801"/>
    </source>
</evidence>
<feature type="domain" description="CBM6" evidence="3">
    <location>
        <begin position="389"/>
        <end position="510"/>
    </location>
</feature>
<dbReference type="RefSeq" id="WP_100424318.1">
    <property type="nucleotide sequence ID" value="NZ_PGEX01000001.1"/>
</dbReference>
<evidence type="ECO:0000313" key="5">
    <source>
        <dbReference type="Proteomes" id="UP000231134"/>
    </source>
</evidence>
<evidence type="ECO:0000256" key="1">
    <source>
        <dbReference type="ARBA" id="ARBA00008668"/>
    </source>
</evidence>
<dbReference type="Pfam" id="PF18998">
    <property type="entry name" value="Flg_new_2"/>
    <property type="match status" value="1"/>
</dbReference>
<dbReference type="PANTHER" id="PTHR43695:SF1">
    <property type="entry name" value="RHAMNOGALACTURONAN ACETYLESTERASE"/>
    <property type="match status" value="1"/>
</dbReference>
<organism evidence="4 5">
    <name type="scientific">Hallerella succinigenes</name>
    <dbReference type="NCBI Taxonomy" id="1896222"/>
    <lineage>
        <taxon>Bacteria</taxon>
        <taxon>Pseudomonadati</taxon>
        <taxon>Fibrobacterota</taxon>
        <taxon>Fibrobacteria</taxon>
        <taxon>Fibrobacterales</taxon>
        <taxon>Fibrobacteraceae</taxon>
        <taxon>Hallerella</taxon>
    </lineage>
</organism>
<dbReference type="Proteomes" id="UP000231134">
    <property type="component" value="Unassembled WGS sequence"/>
</dbReference>
<dbReference type="SUPFAM" id="SSF49785">
    <property type="entry name" value="Galactose-binding domain-like"/>
    <property type="match status" value="1"/>
</dbReference>
<dbReference type="OrthoDB" id="9807041at2"/>
<comment type="caution">
    <text evidence="4">The sequence shown here is derived from an EMBL/GenBank/DDBJ whole genome shotgun (WGS) entry which is preliminary data.</text>
</comment>
<dbReference type="InterPro" id="IPR037459">
    <property type="entry name" value="RhgT-like"/>
</dbReference>
<evidence type="ECO:0000313" key="4">
    <source>
        <dbReference type="EMBL" id="PJJ40203.1"/>
    </source>
</evidence>
<protein>
    <submittedName>
        <fullName evidence="4">Lysophospholipase L1-like esterase</fullName>
    </submittedName>
</protein>
<name>A0A2M9A3I8_9BACT</name>
<dbReference type="GO" id="GO:0016788">
    <property type="term" value="F:hydrolase activity, acting on ester bonds"/>
    <property type="evidence" value="ECO:0007669"/>
    <property type="project" value="UniProtKB-ARBA"/>
</dbReference>
<dbReference type="SUPFAM" id="SSF52266">
    <property type="entry name" value="SGNH hydrolase"/>
    <property type="match status" value="1"/>
</dbReference>
<accession>A0A2M9A3I8</accession>
<reference evidence="4 5" key="1">
    <citation type="submission" date="2017-11" db="EMBL/GenBank/DDBJ databases">
        <title>Animal gut microbial communities from fecal samples from Wisconsin, USA.</title>
        <authorList>
            <person name="Neumann A."/>
        </authorList>
    </citation>
    <scope>NUCLEOTIDE SEQUENCE [LARGE SCALE GENOMIC DNA]</scope>
    <source>
        <strain evidence="4 5">UWS3</strain>
    </source>
</reference>
<dbReference type="Gene3D" id="2.60.120.260">
    <property type="entry name" value="Galactose-binding domain-like"/>
    <property type="match status" value="1"/>
</dbReference>
<sequence length="630" mass="68740">MFSRIWQAVVIATMLFSVAVWAKITIYMCGDSTMQDWNDGYYPKRGIGQDFSAFWNADFVNVVNMGKGGTYAMGYYQNFWPSIKSNLKSGDFVVIQFGINDRTYSNEADFVTATTAMAQEALDAGATPIIINPVRRSDYRCSVTSERYSVCDGSMVPDSIYESYHGYPIRAREIAASLGVPLIDMDTLSRNYLLSVGQYYALHYVNMYLDAGEYTTYAKGNSDNLHLQQNGATVFGRIVTEQMRVHSDAKVRALSKYLAPMYQLTVKVSPKGSDSTTTISSYYPAGMPVTLKTIPKAGKTFEGWFDGNGNKCGNTSSAVQSPYICTITMGNASTQYTAVYSGGSAEHYTGDGAALATFPTGTPKTLEEAKPSDVVNVDTSVTYNKDIKSWFDAYAPDSGNGFSENNHLDFSGEGFFNFDNSLGSTANYQMLFPAAGYVTMGIRYSFSGSADREVNVYLDHDYYVTFKSTGSWDVWDTAWVNVDLANGEETLKLISTTYDGGPNIDAFGFSIAGVQRILAPGDTVYGAGEVDTSSTDSTDSTGVNDSTGISIPQIAKVFQLNGNKLTLASAANVNVKIFDMSGRMMANKTLSLSKGTSELPIEAWISRLGVYRIVVKKGAQMQSGNWALVR</sequence>
<dbReference type="InterPro" id="IPR036514">
    <property type="entry name" value="SGNH_hydro_sf"/>
</dbReference>
<dbReference type="InterPro" id="IPR008979">
    <property type="entry name" value="Galactose-bd-like_sf"/>
</dbReference>
<keyword evidence="5" id="KW-1185">Reference proteome</keyword>
<dbReference type="PROSITE" id="PS51175">
    <property type="entry name" value="CBM6"/>
    <property type="match status" value="1"/>
</dbReference>
<comment type="similarity">
    <text evidence="1">Belongs to the 'GDSL' lipolytic enzyme family.</text>
</comment>
<dbReference type="GO" id="GO:0030246">
    <property type="term" value="F:carbohydrate binding"/>
    <property type="evidence" value="ECO:0007669"/>
    <property type="project" value="InterPro"/>
</dbReference>
<dbReference type="PANTHER" id="PTHR43695">
    <property type="entry name" value="PUTATIVE (AFU_ORTHOLOGUE AFUA_2G17250)-RELATED"/>
    <property type="match status" value="1"/>
</dbReference>
<dbReference type="AlphaFoldDB" id="A0A2M9A3I8"/>
<dbReference type="EMBL" id="PGEX01000001">
    <property type="protein sequence ID" value="PJJ40203.1"/>
    <property type="molecule type" value="Genomic_DNA"/>
</dbReference>
<proteinExistence type="inferred from homology"/>
<dbReference type="InterPro" id="IPR044060">
    <property type="entry name" value="Bacterial_rp_domain"/>
</dbReference>
<gene>
    <name evidence="4" type="ORF">BGX16_0116</name>
</gene>